<dbReference type="EMBL" id="MGAC01000053">
    <property type="protein sequence ID" value="OGK36804.1"/>
    <property type="molecule type" value="Genomic_DNA"/>
</dbReference>
<accession>A0A1F7I085</accession>
<evidence type="ECO:0000313" key="2">
    <source>
        <dbReference type="Proteomes" id="UP000176803"/>
    </source>
</evidence>
<sequence>MHPRSRDYLDLYFIMQRYNYSLDKLIIDAKAKFDWDIDRITLASQFLRVRDIDESAIVIVPSDKKDMDGFFLKLAKELEKKIFK</sequence>
<dbReference type="AlphaFoldDB" id="A0A1F7I085"/>
<name>A0A1F7I085_9BACT</name>
<evidence type="ECO:0000313" key="1">
    <source>
        <dbReference type="EMBL" id="OGK36804.1"/>
    </source>
</evidence>
<gene>
    <name evidence="1" type="ORF">A3F03_01785</name>
</gene>
<reference evidence="1 2" key="1">
    <citation type="journal article" date="2016" name="Nat. Commun.">
        <title>Thousands of microbial genomes shed light on interconnected biogeochemical processes in an aquifer system.</title>
        <authorList>
            <person name="Anantharaman K."/>
            <person name="Brown C.T."/>
            <person name="Hug L.A."/>
            <person name="Sharon I."/>
            <person name="Castelle C.J."/>
            <person name="Probst A.J."/>
            <person name="Thomas B.C."/>
            <person name="Singh A."/>
            <person name="Wilkins M.J."/>
            <person name="Karaoz U."/>
            <person name="Brodie E.L."/>
            <person name="Williams K.H."/>
            <person name="Hubbard S.S."/>
            <person name="Banfield J.F."/>
        </authorList>
    </citation>
    <scope>NUCLEOTIDE SEQUENCE [LARGE SCALE GENOMIC DNA]</scope>
</reference>
<organism evidence="1 2">
    <name type="scientific">Candidatus Roizmanbacteria bacterium RIFCSPHIGHO2_12_FULL_41_11</name>
    <dbReference type="NCBI Taxonomy" id="1802052"/>
    <lineage>
        <taxon>Bacteria</taxon>
        <taxon>Candidatus Roizmaniibacteriota</taxon>
    </lineage>
</organism>
<protein>
    <submittedName>
        <fullName evidence="1">Uncharacterized protein</fullName>
    </submittedName>
</protein>
<proteinExistence type="predicted"/>
<dbReference type="Proteomes" id="UP000176803">
    <property type="component" value="Unassembled WGS sequence"/>
</dbReference>
<comment type="caution">
    <text evidence="1">The sequence shown here is derived from an EMBL/GenBank/DDBJ whole genome shotgun (WGS) entry which is preliminary data.</text>
</comment>